<sequence length="65" mass="7698">MGNQARYTHRLFLKHTSLEQAFNALDANGFRLMTASAHGPSIQRDPVRVDEERFMHYTQFVFERR</sequence>
<keyword evidence="6" id="KW-1185">Reference proteome</keyword>
<comment type="subcellular location">
    <subcellularLocation>
        <location evidence="1">Cell membrane</location>
    </subcellularLocation>
</comment>
<evidence type="ECO:0000313" key="7">
    <source>
        <dbReference type="WBParaSite" id="GPUH_0000794701-mRNA-1"/>
    </source>
</evidence>
<evidence type="ECO:0000313" key="6">
    <source>
        <dbReference type="Proteomes" id="UP000271098"/>
    </source>
</evidence>
<evidence type="ECO:0000313" key="5">
    <source>
        <dbReference type="EMBL" id="VDK60193.1"/>
    </source>
</evidence>
<dbReference type="AlphaFoldDB" id="A0A183DGU7"/>
<dbReference type="Proteomes" id="UP000271098">
    <property type="component" value="Unassembled WGS sequence"/>
</dbReference>
<feature type="domain" description="KCTD8/12/16 H1" evidence="4">
    <location>
        <begin position="4"/>
        <end position="64"/>
    </location>
</feature>
<protein>
    <submittedName>
        <fullName evidence="7">Class I SAM-dependent methyltransferase</fullName>
    </submittedName>
</protein>
<gene>
    <name evidence="5" type="ORF">GPUH_LOCUS7938</name>
</gene>
<organism evidence="7">
    <name type="scientific">Gongylonema pulchrum</name>
    <dbReference type="NCBI Taxonomy" id="637853"/>
    <lineage>
        <taxon>Eukaryota</taxon>
        <taxon>Metazoa</taxon>
        <taxon>Ecdysozoa</taxon>
        <taxon>Nematoda</taxon>
        <taxon>Chromadorea</taxon>
        <taxon>Rhabditida</taxon>
        <taxon>Spirurina</taxon>
        <taxon>Spiruromorpha</taxon>
        <taxon>Spiruroidea</taxon>
        <taxon>Gongylonematidae</taxon>
        <taxon>Gongylonema</taxon>
    </lineage>
</organism>
<dbReference type="OrthoDB" id="2414723at2759"/>
<keyword evidence="2" id="KW-1003">Cell membrane</keyword>
<dbReference type="EMBL" id="UYRT01021811">
    <property type="protein sequence ID" value="VDK60193.1"/>
    <property type="molecule type" value="Genomic_DNA"/>
</dbReference>
<evidence type="ECO:0000259" key="4">
    <source>
        <dbReference type="Pfam" id="PF23110"/>
    </source>
</evidence>
<reference evidence="7" key="1">
    <citation type="submission" date="2016-06" db="UniProtKB">
        <authorList>
            <consortium name="WormBaseParasite"/>
        </authorList>
    </citation>
    <scope>IDENTIFICATION</scope>
</reference>
<reference evidence="5 6" key="2">
    <citation type="submission" date="2018-11" db="EMBL/GenBank/DDBJ databases">
        <authorList>
            <consortium name="Pathogen Informatics"/>
        </authorList>
    </citation>
    <scope>NUCLEOTIDE SEQUENCE [LARGE SCALE GENOMIC DNA]</scope>
</reference>
<evidence type="ECO:0000256" key="3">
    <source>
        <dbReference type="ARBA" id="ARBA00023136"/>
    </source>
</evidence>
<dbReference type="InterPro" id="IPR057093">
    <property type="entry name" value="H1_KCTD8_12_16"/>
</dbReference>
<dbReference type="Pfam" id="PF23110">
    <property type="entry name" value="H1_KCTD8_12_16"/>
    <property type="match status" value="1"/>
</dbReference>
<evidence type="ECO:0000256" key="2">
    <source>
        <dbReference type="ARBA" id="ARBA00022475"/>
    </source>
</evidence>
<keyword evidence="3" id="KW-0472">Membrane</keyword>
<dbReference type="WBParaSite" id="GPUH_0000794701-mRNA-1">
    <property type="protein sequence ID" value="GPUH_0000794701-mRNA-1"/>
    <property type="gene ID" value="GPUH_0000794701"/>
</dbReference>
<proteinExistence type="predicted"/>
<name>A0A183DGU7_9BILA</name>
<accession>A0A183DGU7</accession>
<evidence type="ECO:0000256" key="1">
    <source>
        <dbReference type="ARBA" id="ARBA00004236"/>
    </source>
</evidence>